<organism evidence="2">
    <name type="scientific">Beraea pullata</name>
    <dbReference type="NCBI Taxonomy" id="177796"/>
    <lineage>
        <taxon>Eukaryota</taxon>
        <taxon>Metazoa</taxon>
        <taxon>Ecdysozoa</taxon>
        <taxon>Arthropoda</taxon>
        <taxon>Hexapoda</taxon>
        <taxon>Insecta</taxon>
        <taxon>Pterygota</taxon>
        <taxon>Neoptera</taxon>
        <taxon>Endopterygota</taxon>
        <taxon>Trichoptera</taxon>
        <taxon>Integripalpia</taxon>
        <taxon>Brevitentoria</taxon>
        <taxon>Sericostomatoidea</taxon>
        <taxon>Beraeidae</taxon>
        <taxon>Beraea</taxon>
    </lineage>
</organism>
<feature type="transmembrane region" description="Helical" evidence="1">
    <location>
        <begin position="81"/>
        <end position="101"/>
    </location>
</feature>
<evidence type="ECO:0000256" key="1">
    <source>
        <dbReference type="SAM" id="Phobius"/>
    </source>
</evidence>
<accession>A0A7G7CEL6</accession>
<dbReference type="AlphaFoldDB" id="A0A7G7CEL6"/>
<keyword evidence="1" id="KW-0812">Transmembrane</keyword>
<feature type="transmembrane region" description="Helical" evidence="1">
    <location>
        <begin position="139"/>
        <end position="162"/>
    </location>
</feature>
<geneLocation type="mitochondrion" evidence="2"/>
<reference evidence="2" key="1">
    <citation type="submission" date="2020-04" db="EMBL/GenBank/DDBJ databases">
        <title>DNAmark Project.</title>
        <authorList>
            <person name="Leerhoei F."/>
        </authorList>
    </citation>
    <scope>NUCLEOTIDE SEQUENCE</scope>
    <source>
        <strain evidence="2">DM1292</strain>
    </source>
</reference>
<keyword evidence="2" id="KW-0496">Mitochondrion</keyword>
<feature type="transmembrane region" description="Helical" evidence="1">
    <location>
        <begin position="7"/>
        <end position="36"/>
    </location>
</feature>
<gene>
    <name evidence="2" type="primary">ND6</name>
</gene>
<protein>
    <submittedName>
        <fullName evidence="2">NADH dehydrogenase subunit 6</fullName>
    </submittedName>
</protein>
<evidence type="ECO:0000313" key="2">
    <source>
        <dbReference type="EMBL" id="QNE86032.1"/>
    </source>
</evidence>
<feature type="transmembrane region" description="Helical" evidence="1">
    <location>
        <begin position="48"/>
        <end position="69"/>
    </location>
</feature>
<keyword evidence="1" id="KW-0472">Membrane</keyword>
<name>A0A7G7CEL6_9NEOP</name>
<proteinExistence type="predicted"/>
<sequence>MIKLFIFLLMTIMILILQINQPLIITIFMVFMNLILTMLMGIMNSSLWFSYIMFLIFISGLLILFIYISSLASNKTYQFKLNYFFINMLIIIMFFMILIFMNKSNFNYLFNLEITPMNLNMFNLNYENNLNLNKIFNKMSMIITILLMNYLLYTMIISIKIININKGPMRMK</sequence>
<dbReference type="EMBL" id="MT410856">
    <property type="protein sequence ID" value="QNE86032.1"/>
    <property type="molecule type" value="Genomic_DNA"/>
</dbReference>
<keyword evidence="1" id="KW-1133">Transmembrane helix</keyword>